<evidence type="ECO:0000256" key="2">
    <source>
        <dbReference type="SAM" id="SignalP"/>
    </source>
</evidence>
<keyword evidence="2" id="KW-0732">Signal</keyword>
<dbReference type="EMBL" id="OX459121">
    <property type="protein sequence ID" value="CAI9104495.1"/>
    <property type="molecule type" value="Genomic_DNA"/>
</dbReference>
<evidence type="ECO:0000259" key="3">
    <source>
        <dbReference type="PROSITE" id="PS51277"/>
    </source>
</evidence>
<dbReference type="PANTHER" id="PTHR31236">
    <property type="entry name" value="BURP DOMAIN PROTEIN USPL1-LIKE"/>
    <property type="match status" value="1"/>
</dbReference>
<evidence type="ECO:0000313" key="5">
    <source>
        <dbReference type="Proteomes" id="UP001161247"/>
    </source>
</evidence>
<dbReference type="PANTHER" id="PTHR31236:SF32">
    <property type="entry name" value="BURP DOMAIN PROTEIN USPL1-LIKE"/>
    <property type="match status" value="1"/>
</dbReference>
<dbReference type="SMART" id="SM01045">
    <property type="entry name" value="BURP"/>
    <property type="match status" value="1"/>
</dbReference>
<evidence type="ECO:0000256" key="1">
    <source>
        <dbReference type="SAM" id="MobiDB-lite"/>
    </source>
</evidence>
<dbReference type="InterPro" id="IPR004873">
    <property type="entry name" value="BURP_dom"/>
</dbReference>
<reference evidence="4" key="1">
    <citation type="submission" date="2023-03" db="EMBL/GenBank/DDBJ databases">
        <authorList>
            <person name="Julca I."/>
        </authorList>
    </citation>
    <scope>NUCLEOTIDE SEQUENCE</scope>
</reference>
<dbReference type="Proteomes" id="UP001161247">
    <property type="component" value="Chromosome 4"/>
</dbReference>
<organism evidence="4 5">
    <name type="scientific">Oldenlandia corymbosa var. corymbosa</name>
    <dbReference type="NCBI Taxonomy" id="529605"/>
    <lineage>
        <taxon>Eukaryota</taxon>
        <taxon>Viridiplantae</taxon>
        <taxon>Streptophyta</taxon>
        <taxon>Embryophyta</taxon>
        <taxon>Tracheophyta</taxon>
        <taxon>Spermatophyta</taxon>
        <taxon>Magnoliopsida</taxon>
        <taxon>eudicotyledons</taxon>
        <taxon>Gunneridae</taxon>
        <taxon>Pentapetalae</taxon>
        <taxon>asterids</taxon>
        <taxon>lamiids</taxon>
        <taxon>Gentianales</taxon>
        <taxon>Rubiaceae</taxon>
        <taxon>Rubioideae</taxon>
        <taxon>Spermacoceae</taxon>
        <taxon>Hedyotis-Oldenlandia complex</taxon>
        <taxon>Oldenlandia</taxon>
    </lineage>
</organism>
<feature type="region of interest" description="Disordered" evidence="1">
    <location>
        <begin position="34"/>
        <end position="53"/>
    </location>
</feature>
<proteinExistence type="predicted"/>
<feature type="chain" id="PRO_5043494350" evidence="2">
    <location>
        <begin position="29"/>
        <end position="292"/>
    </location>
</feature>
<evidence type="ECO:0000313" key="4">
    <source>
        <dbReference type="EMBL" id="CAI9104495.1"/>
    </source>
</evidence>
<feature type="signal peptide" evidence="2">
    <location>
        <begin position="1"/>
        <end position="28"/>
    </location>
</feature>
<gene>
    <name evidence="4" type="ORF">OLC1_LOCUS13410</name>
</gene>
<name>A0AAV1D9L9_OLDCO</name>
<dbReference type="Pfam" id="PF03181">
    <property type="entry name" value="BURP"/>
    <property type="match status" value="1"/>
</dbReference>
<dbReference type="AlphaFoldDB" id="A0AAV1D9L9"/>
<feature type="domain" description="BURP" evidence="3">
    <location>
        <begin position="68"/>
        <end position="286"/>
    </location>
</feature>
<dbReference type="InterPro" id="IPR044816">
    <property type="entry name" value="BURP"/>
</dbReference>
<sequence length="292" mass="32739">MSSSGLHRCRLFLMAVLIIVQGVCICKARQIPERHKNGSQQNHEDQIQMDSSSSTSSYHHVDLAAHVFFLDKDLKFGNRIPVYFTIKDPSRRPPLLPREEADSIPFSSSKLPHLIDLLSISQHSPQAEAMKSTLSHCEFEPLKTETKFCATSLESMLDSARDLFGSGTPFEILTTNHLANKTSSILQNYTIVEEPKVIVAPKMLACHTLPYPYAVFYCHCQKSDNNLYRLMLVGDDGDRTDAIAICHMDTSEWDPNHVAFKVLKTVPGQSPVCHFFPADNLVWVASAALHNE</sequence>
<keyword evidence="5" id="KW-1185">Reference proteome</keyword>
<protein>
    <submittedName>
        <fullName evidence="4">OLC1v1003177C1</fullName>
    </submittedName>
</protein>
<accession>A0AAV1D9L9</accession>
<feature type="compositionally biased region" description="Basic and acidic residues" evidence="1">
    <location>
        <begin position="34"/>
        <end position="46"/>
    </location>
</feature>
<dbReference type="PROSITE" id="PS51277">
    <property type="entry name" value="BURP"/>
    <property type="match status" value="1"/>
</dbReference>